<dbReference type="EMBL" id="LJYW01000001">
    <property type="protein sequence ID" value="KPL53177.1"/>
    <property type="molecule type" value="Genomic_DNA"/>
</dbReference>
<evidence type="ECO:0000313" key="3">
    <source>
        <dbReference type="Proteomes" id="UP000048984"/>
    </source>
</evidence>
<protein>
    <recommendedName>
        <fullName evidence="1">IrrE N-terminal-like domain-containing protein</fullName>
    </recommendedName>
</protein>
<organism evidence="2 3">
    <name type="scientific">Prosthecodimorpha hirschii</name>
    <dbReference type="NCBI Taxonomy" id="665126"/>
    <lineage>
        <taxon>Bacteria</taxon>
        <taxon>Pseudomonadati</taxon>
        <taxon>Pseudomonadota</taxon>
        <taxon>Alphaproteobacteria</taxon>
        <taxon>Hyphomicrobiales</taxon>
        <taxon>Ancalomicrobiaceae</taxon>
        <taxon>Prosthecodimorpha</taxon>
    </lineage>
</organism>
<evidence type="ECO:0000259" key="1">
    <source>
        <dbReference type="Pfam" id="PF06114"/>
    </source>
</evidence>
<dbReference type="AlphaFoldDB" id="A0A0N8GF30"/>
<dbReference type="InterPro" id="IPR010359">
    <property type="entry name" value="IrrE_HExxH"/>
</dbReference>
<keyword evidence="3" id="KW-1185">Reference proteome</keyword>
<evidence type="ECO:0000313" key="2">
    <source>
        <dbReference type="EMBL" id="KPL53177.1"/>
    </source>
</evidence>
<sequence>MPISIEYPHDARTRAPHPLTPAAVRAVAGRVRRQVVDGGGAIEPAVLAGAARVMVINGQSWSVAWDFDHPVHDEAGDEVLGVCETDPAMPGAAFVSINSRMVAHRPHLAASTAAHELGHVLFDVPAAGRGARRYRAFIQSAQTLSRSTRRIEARANEFMGALLAPPVLLHTRLLALAREERLQLARAPHHGRPGSPVVAADNAPDAVAGIVAALATEFGVSDRFIAVRLGSYGLVQGGIA</sequence>
<gene>
    <name evidence="2" type="ORF">ABB55_13940</name>
</gene>
<dbReference type="Proteomes" id="UP000048984">
    <property type="component" value="Unassembled WGS sequence"/>
</dbReference>
<proteinExistence type="predicted"/>
<feature type="domain" description="IrrE N-terminal-like" evidence="1">
    <location>
        <begin position="104"/>
        <end position="229"/>
    </location>
</feature>
<reference evidence="2 3" key="1">
    <citation type="submission" date="2015-09" db="EMBL/GenBank/DDBJ databases">
        <authorList>
            <consortium name="Swine Surveillance"/>
        </authorList>
    </citation>
    <scope>NUCLEOTIDE SEQUENCE [LARGE SCALE GENOMIC DNA]</scope>
    <source>
        <strain evidence="2 3">16</strain>
    </source>
</reference>
<dbReference type="RefSeq" id="WP_054359342.1">
    <property type="nucleotide sequence ID" value="NZ_LJYW01000001.1"/>
</dbReference>
<dbReference type="STRING" id="665126.ABB55_13940"/>
<dbReference type="Pfam" id="PF06114">
    <property type="entry name" value="Peptidase_M78"/>
    <property type="match status" value="1"/>
</dbReference>
<name>A0A0N8GF30_9HYPH</name>
<reference evidence="2 3" key="2">
    <citation type="submission" date="2015-10" db="EMBL/GenBank/DDBJ databases">
        <title>Draft Genome Sequence of Prosthecomicrobium hirschii ATCC 27832.</title>
        <authorList>
            <person name="Daniel J."/>
            <person name="Givan S.A."/>
            <person name="Brun Y.V."/>
            <person name="Brown P.J."/>
        </authorList>
    </citation>
    <scope>NUCLEOTIDE SEQUENCE [LARGE SCALE GENOMIC DNA]</scope>
    <source>
        <strain evidence="2 3">16</strain>
    </source>
</reference>
<accession>A0A0N8GF30</accession>
<comment type="caution">
    <text evidence="2">The sequence shown here is derived from an EMBL/GenBank/DDBJ whole genome shotgun (WGS) entry which is preliminary data.</text>
</comment>